<accession>A0A7C9CV89</accession>
<sequence length="187" mass="20458">MSSRLVIMTVSARVLRKISANSAAWLICCSLSSAHFMATLSTEISIQRKAWPNWALSSPTCFVVFGTYDPTTIRPPVLPLCTPKSLAETRGLDIIPILAETKLAAVRHRKRFPFSSAKIIPAANTAMSFSLAALTTHIDPFSRLHRCSQTAVGPPLRKSSIETEAMLLAATRPCVFSSTHSLRFDDL</sequence>
<protein>
    <submittedName>
        <fullName evidence="1">Uncharacterized protein</fullName>
    </submittedName>
</protein>
<reference evidence="1" key="1">
    <citation type="journal article" date="2013" name="J. Plant Res.">
        <title>Effect of fungi and light on seed germination of three Opuntia species from semiarid lands of central Mexico.</title>
        <authorList>
            <person name="Delgado-Sanchez P."/>
            <person name="Jimenez-Bremont J.F."/>
            <person name="Guerrero-Gonzalez Mde L."/>
            <person name="Flores J."/>
        </authorList>
    </citation>
    <scope>NUCLEOTIDE SEQUENCE</scope>
    <source>
        <tissue evidence="1">Cladode</tissue>
    </source>
</reference>
<organism evidence="1">
    <name type="scientific">Opuntia streptacantha</name>
    <name type="common">Prickly pear cactus</name>
    <name type="synonym">Opuntia cardona</name>
    <dbReference type="NCBI Taxonomy" id="393608"/>
    <lineage>
        <taxon>Eukaryota</taxon>
        <taxon>Viridiplantae</taxon>
        <taxon>Streptophyta</taxon>
        <taxon>Embryophyta</taxon>
        <taxon>Tracheophyta</taxon>
        <taxon>Spermatophyta</taxon>
        <taxon>Magnoliopsida</taxon>
        <taxon>eudicotyledons</taxon>
        <taxon>Gunneridae</taxon>
        <taxon>Pentapetalae</taxon>
        <taxon>Caryophyllales</taxon>
        <taxon>Cactineae</taxon>
        <taxon>Cactaceae</taxon>
        <taxon>Opuntioideae</taxon>
        <taxon>Opuntia</taxon>
    </lineage>
</organism>
<dbReference type="EMBL" id="GISG01056832">
    <property type="protein sequence ID" value="MBA4626502.1"/>
    <property type="molecule type" value="Transcribed_RNA"/>
</dbReference>
<evidence type="ECO:0000313" key="1">
    <source>
        <dbReference type="EMBL" id="MBA4626502.1"/>
    </source>
</evidence>
<name>A0A7C9CV89_OPUST</name>
<reference evidence="1" key="2">
    <citation type="submission" date="2020-07" db="EMBL/GenBank/DDBJ databases">
        <authorList>
            <person name="Vera ALvarez R."/>
            <person name="Arias-Moreno D.M."/>
            <person name="Jimenez-Jacinto V."/>
            <person name="Jimenez-Bremont J.F."/>
            <person name="Swaminathan K."/>
            <person name="Moose S.P."/>
            <person name="Guerrero-Gonzalez M.L."/>
            <person name="Marino-Ramirez L."/>
            <person name="Landsman D."/>
            <person name="Rodriguez-Kessler M."/>
            <person name="Delgado-Sanchez P."/>
        </authorList>
    </citation>
    <scope>NUCLEOTIDE SEQUENCE</scope>
    <source>
        <tissue evidence="1">Cladode</tissue>
    </source>
</reference>
<proteinExistence type="predicted"/>
<dbReference type="AlphaFoldDB" id="A0A7C9CV89"/>